<dbReference type="Proteomes" id="UP000268844">
    <property type="component" value="Unassembled WGS sequence"/>
</dbReference>
<evidence type="ECO:0000313" key="1">
    <source>
        <dbReference type="EMBL" id="VDS05568.1"/>
    </source>
</evidence>
<sequence length="62" mass="6946">MINLAIAYARRFRRDGNRTDLMAAHIELDSAEQEIRKAGDSALSTQIRAIRSSLGARDKVMN</sequence>
<accession>A0A447IDN4</accession>
<dbReference type="AlphaFoldDB" id="A0A447IDN4"/>
<dbReference type="EMBL" id="UZWD01000034">
    <property type="protein sequence ID" value="VDS05568.1"/>
    <property type="molecule type" value="Genomic_DNA"/>
</dbReference>
<organism evidence="1 2">
    <name type="scientific">Devosia equisanguinis</name>
    <dbReference type="NCBI Taxonomy" id="2490941"/>
    <lineage>
        <taxon>Bacteria</taxon>
        <taxon>Pseudomonadati</taxon>
        <taxon>Pseudomonadota</taxon>
        <taxon>Alphaproteobacteria</taxon>
        <taxon>Hyphomicrobiales</taxon>
        <taxon>Devosiaceae</taxon>
        <taxon>Devosia</taxon>
    </lineage>
</organism>
<keyword evidence="2" id="KW-1185">Reference proteome</keyword>
<gene>
    <name evidence="1" type="ORF">DEVEQU_02710</name>
</gene>
<evidence type="ECO:0000313" key="2">
    <source>
        <dbReference type="Proteomes" id="UP000268844"/>
    </source>
</evidence>
<reference evidence="1 2" key="1">
    <citation type="submission" date="2018-12" db="EMBL/GenBank/DDBJ databases">
        <authorList>
            <person name="Criscuolo A."/>
        </authorList>
    </citation>
    <scope>NUCLEOTIDE SEQUENCE [LARGE SCALE GENOMIC DNA]</scope>
    <source>
        <strain evidence="1">ACIP1116281</strain>
    </source>
</reference>
<protein>
    <submittedName>
        <fullName evidence="1">Uncharacterized protein</fullName>
    </submittedName>
</protein>
<name>A0A447IDN4_9HYPH</name>
<proteinExistence type="predicted"/>